<dbReference type="PANTHER" id="PTHR47018:SF1">
    <property type="entry name" value="TESMIN_TSO1-LIKE CXC DOMAIN-CONTAINING PROTEIN"/>
    <property type="match status" value="1"/>
</dbReference>
<dbReference type="AlphaFoldDB" id="A0A8J5JNB6"/>
<gene>
    <name evidence="1" type="ORF">Hamer_G021361</name>
</gene>
<accession>A0A8J5JNB6</accession>
<proteinExistence type="predicted"/>
<feature type="non-terminal residue" evidence="1">
    <location>
        <position position="487"/>
    </location>
</feature>
<dbReference type="Proteomes" id="UP000747542">
    <property type="component" value="Unassembled WGS sequence"/>
</dbReference>
<reference evidence="1" key="1">
    <citation type="journal article" date="2021" name="Sci. Adv.">
        <title>The American lobster genome reveals insights on longevity, neural, and immune adaptations.</title>
        <authorList>
            <person name="Polinski J.M."/>
            <person name="Zimin A.V."/>
            <person name="Clark K.F."/>
            <person name="Kohn A.B."/>
            <person name="Sadowski N."/>
            <person name="Timp W."/>
            <person name="Ptitsyn A."/>
            <person name="Khanna P."/>
            <person name="Romanova D.Y."/>
            <person name="Williams P."/>
            <person name="Greenwood S.J."/>
            <person name="Moroz L.L."/>
            <person name="Walt D.R."/>
            <person name="Bodnar A.G."/>
        </authorList>
    </citation>
    <scope>NUCLEOTIDE SEQUENCE</scope>
    <source>
        <strain evidence="1">GMGI-L3</strain>
    </source>
</reference>
<protein>
    <submittedName>
        <fullName evidence="1">Uncharacterized protein</fullName>
    </submittedName>
</protein>
<dbReference type="EMBL" id="JAHLQT010033443">
    <property type="protein sequence ID" value="KAG7159326.1"/>
    <property type="molecule type" value="Genomic_DNA"/>
</dbReference>
<evidence type="ECO:0000313" key="1">
    <source>
        <dbReference type="EMBL" id="KAG7159326.1"/>
    </source>
</evidence>
<organism evidence="1 2">
    <name type="scientific">Homarus americanus</name>
    <name type="common">American lobster</name>
    <dbReference type="NCBI Taxonomy" id="6706"/>
    <lineage>
        <taxon>Eukaryota</taxon>
        <taxon>Metazoa</taxon>
        <taxon>Ecdysozoa</taxon>
        <taxon>Arthropoda</taxon>
        <taxon>Crustacea</taxon>
        <taxon>Multicrustacea</taxon>
        <taxon>Malacostraca</taxon>
        <taxon>Eumalacostraca</taxon>
        <taxon>Eucarida</taxon>
        <taxon>Decapoda</taxon>
        <taxon>Pleocyemata</taxon>
        <taxon>Astacidea</taxon>
        <taxon>Nephropoidea</taxon>
        <taxon>Nephropidae</taxon>
        <taxon>Homarus</taxon>
    </lineage>
</organism>
<name>A0A8J5JNB6_HOMAM</name>
<comment type="caution">
    <text evidence="1">The sequence shown here is derived from an EMBL/GenBank/DDBJ whole genome shotgun (WGS) entry which is preliminary data.</text>
</comment>
<feature type="non-terminal residue" evidence="1">
    <location>
        <position position="1"/>
    </location>
</feature>
<sequence length="487" mass="54507">AHEQNNACIKGDGGAVDLTGNPSALRQWMVAGPEVSRIIAEFESSQKAEQTEANFHHHEQTNTTQDKFLQDVKALTLVMEELGNPFEEESADLMVLHTKEILCPESVMSVQNVVKLGREQFHSYLADKITDAPHVTSIILDGSAVVEMLKPGGSRTFQEYSTAVFIPYIESQLEYRSRLDLVWDCYLKSGSLKATVRCNRGKGIRRRVTASGPLPCNWQNFLCNSDNKEELFSFLSEQVMQLVVKESKQLVVTYKKQVLTVSPRKDTTNLAPCNHEEADTRMMVHAAHALECGYWRILIRTVDRDVVILSVALANERSEVLDEIWLTFGTGKNRRYIAAHQIAKALGPEKSRALPVFHAITGCDTASAFAASLSTLERFILLLYDRTSTCCDVNVLRKKLFSRKSRSLEHLPPTRAALEQHIKRAAYRAGHIWGQAAIAFVSLPSPCDWGWMKSGDELEPLWTTLSEVSKSCHELISCGCRKHCGGK</sequence>
<dbReference type="PANTHER" id="PTHR47018">
    <property type="entry name" value="CXC DOMAIN-CONTAINING PROTEIN-RELATED"/>
    <property type="match status" value="1"/>
</dbReference>
<evidence type="ECO:0000313" key="2">
    <source>
        <dbReference type="Proteomes" id="UP000747542"/>
    </source>
</evidence>
<keyword evidence="2" id="KW-1185">Reference proteome</keyword>